<feature type="compositionally biased region" description="Low complexity" evidence="1">
    <location>
        <begin position="282"/>
        <end position="291"/>
    </location>
</feature>
<feature type="compositionally biased region" description="Basic and acidic residues" evidence="1">
    <location>
        <begin position="365"/>
        <end position="395"/>
    </location>
</feature>
<feature type="region of interest" description="Disordered" evidence="1">
    <location>
        <begin position="1"/>
        <end position="444"/>
    </location>
</feature>
<proteinExistence type="predicted"/>
<feature type="compositionally biased region" description="Basic and acidic residues" evidence="1">
    <location>
        <begin position="331"/>
        <end position="354"/>
    </location>
</feature>
<evidence type="ECO:0000313" key="2">
    <source>
        <dbReference type="EMBL" id="KAL2054566.1"/>
    </source>
</evidence>
<feature type="compositionally biased region" description="Basic and acidic residues" evidence="1">
    <location>
        <begin position="76"/>
        <end position="99"/>
    </location>
</feature>
<comment type="caution">
    <text evidence="2">The sequence shown here is derived from an EMBL/GenBank/DDBJ whole genome shotgun (WGS) entry which is preliminary data.</text>
</comment>
<feature type="compositionally biased region" description="Basic and acidic residues" evidence="1">
    <location>
        <begin position="10"/>
        <end position="20"/>
    </location>
</feature>
<reference evidence="2 3" key="1">
    <citation type="submission" date="2024-09" db="EMBL/GenBank/DDBJ databases">
        <title>Rethinking Asexuality: The Enigmatic Case of Functional Sexual Genes in Lepraria (Stereocaulaceae).</title>
        <authorList>
            <person name="Doellman M."/>
            <person name="Sun Y."/>
            <person name="Barcenas-Pena A."/>
            <person name="Lumbsch H.T."/>
            <person name="Grewe F."/>
        </authorList>
    </citation>
    <scope>NUCLEOTIDE SEQUENCE [LARGE SCALE GENOMIC DNA]</scope>
    <source>
        <strain evidence="2 3">Grewe 0041</strain>
    </source>
</reference>
<feature type="compositionally biased region" description="Basic and acidic residues" evidence="1">
    <location>
        <begin position="39"/>
        <end position="66"/>
    </location>
</feature>
<feature type="compositionally biased region" description="Acidic residues" evidence="1">
    <location>
        <begin position="21"/>
        <end position="38"/>
    </location>
</feature>
<name>A0ABR4B9N5_9LECA</name>
<organism evidence="2 3">
    <name type="scientific">Lepraria finkii</name>
    <dbReference type="NCBI Taxonomy" id="1340010"/>
    <lineage>
        <taxon>Eukaryota</taxon>
        <taxon>Fungi</taxon>
        <taxon>Dikarya</taxon>
        <taxon>Ascomycota</taxon>
        <taxon>Pezizomycotina</taxon>
        <taxon>Lecanoromycetes</taxon>
        <taxon>OSLEUM clade</taxon>
        <taxon>Lecanoromycetidae</taxon>
        <taxon>Lecanorales</taxon>
        <taxon>Lecanorineae</taxon>
        <taxon>Stereocaulaceae</taxon>
        <taxon>Lepraria</taxon>
    </lineage>
</organism>
<gene>
    <name evidence="2" type="ORF">ABVK25_005314</name>
</gene>
<evidence type="ECO:0000256" key="1">
    <source>
        <dbReference type="SAM" id="MobiDB-lite"/>
    </source>
</evidence>
<feature type="compositionally biased region" description="Low complexity" evidence="1">
    <location>
        <begin position="158"/>
        <end position="171"/>
    </location>
</feature>
<dbReference type="Proteomes" id="UP001590951">
    <property type="component" value="Unassembled WGS sequence"/>
</dbReference>
<feature type="compositionally biased region" description="Polar residues" evidence="1">
    <location>
        <begin position="418"/>
        <end position="435"/>
    </location>
</feature>
<feature type="compositionally biased region" description="Basic and acidic residues" evidence="1">
    <location>
        <begin position="263"/>
        <end position="281"/>
    </location>
</feature>
<accession>A0ABR4B9N5</accession>
<keyword evidence="3" id="KW-1185">Reference proteome</keyword>
<evidence type="ECO:0000313" key="3">
    <source>
        <dbReference type="Proteomes" id="UP001590951"/>
    </source>
</evidence>
<sequence>MGATSRSKTSSKDASRATKDEEAENDVSDLDEIVEVVEEPAKKSTKGKTDSKLTKTTTDAKKKSIADDITDATSAKGRDGKSKKGLDTKDKDDDVKEDVFNSIWGSSKKTSGKKANEVKTEIGEQDSTNQKSTGKKGAWNEPEPTSTEPDDQPPTPQPTKSSKTTMSNSKTAGKSSVLQRAKEFEQIAKASKQESAPPAADLVPTSKFDKKGALGKTSSKGASSKNKELSPEDLDTKKGSKDSVPGSFPGEDMDDLDMLDSPPLEKQETKKSAKSEKESKNASKNQEIPESNRPPTPPPEPKEEKPVKKGRARVSKAGGPTSWGLWGAPTKEVKKETKAKDDAEIPPPPKKEKVAGLVRSKSTKTAKEVIKSESKDSESDKPEKVEKPKKAESRPPKSRGSSFGGLFGGPTARKQSVRRGSTTSGPKATSRQASVGSRCKWSPHLLHLKIRQRLAARQQNSWVSVN</sequence>
<protein>
    <submittedName>
        <fullName evidence="2">Uncharacterized protein</fullName>
    </submittedName>
</protein>
<feature type="compositionally biased region" description="Basic and acidic residues" evidence="1">
    <location>
        <begin position="225"/>
        <end position="241"/>
    </location>
</feature>
<dbReference type="EMBL" id="JBHFEH010000015">
    <property type="protein sequence ID" value="KAL2054566.1"/>
    <property type="molecule type" value="Genomic_DNA"/>
</dbReference>